<evidence type="ECO:0000313" key="2">
    <source>
        <dbReference type="Proteomes" id="UP000263642"/>
    </source>
</evidence>
<dbReference type="Proteomes" id="UP000263642">
    <property type="component" value="Unassembled WGS sequence"/>
</dbReference>
<gene>
    <name evidence="1" type="ORF">DIT97_16490</name>
</gene>
<accession>A0A3D3R6T3</accession>
<protein>
    <submittedName>
        <fullName evidence="1">Uncharacterized protein</fullName>
    </submittedName>
</protein>
<reference evidence="1 2" key="1">
    <citation type="journal article" date="2018" name="Nat. Biotechnol.">
        <title>A standardized bacterial taxonomy based on genome phylogeny substantially revises the tree of life.</title>
        <authorList>
            <person name="Parks D.H."/>
            <person name="Chuvochina M."/>
            <person name="Waite D.W."/>
            <person name="Rinke C."/>
            <person name="Skarshewski A."/>
            <person name="Chaumeil P.A."/>
            <person name="Hugenholtz P."/>
        </authorList>
    </citation>
    <scope>NUCLEOTIDE SEQUENCE [LARGE SCALE GENOMIC DNA]</scope>
    <source>
        <strain evidence="1">UBA9375</strain>
    </source>
</reference>
<dbReference type="AlphaFoldDB" id="A0A3D3R6T3"/>
<feature type="non-terminal residue" evidence="1">
    <location>
        <position position="1"/>
    </location>
</feature>
<evidence type="ECO:0000313" key="1">
    <source>
        <dbReference type="EMBL" id="HCO24543.1"/>
    </source>
</evidence>
<name>A0A3D3R6T3_9PLAN</name>
<sequence>LNFKMPGNLAAQIKWKDAPIQLEFVVEPQRLVIRQDGQELGSAPFSADDIKRLQTATLTWGNGIFGKLNGTLQNSMRKPI</sequence>
<comment type="caution">
    <text evidence="1">The sequence shown here is derived from an EMBL/GenBank/DDBJ whole genome shotgun (WGS) entry which is preliminary data.</text>
</comment>
<proteinExistence type="predicted"/>
<organism evidence="1 2">
    <name type="scientific">Gimesia maris</name>
    <dbReference type="NCBI Taxonomy" id="122"/>
    <lineage>
        <taxon>Bacteria</taxon>
        <taxon>Pseudomonadati</taxon>
        <taxon>Planctomycetota</taxon>
        <taxon>Planctomycetia</taxon>
        <taxon>Planctomycetales</taxon>
        <taxon>Planctomycetaceae</taxon>
        <taxon>Gimesia</taxon>
    </lineage>
</organism>
<dbReference type="EMBL" id="DQAY01000102">
    <property type="protein sequence ID" value="HCO24543.1"/>
    <property type="molecule type" value="Genomic_DNA"/>
</dbReference>